<sequence>MAEVFPEILKKANQEAKKHKKPSTGIREIAARISSAVATGRYAGKIEIEESERPKRVKIITETDKDSYFKRELEADLEPFTRAQKIKSDEAQLGTKEKYRMAEFEAIIFQLKNFFNLDFECEHAKAILNPNSPGKHHPNNIQILLKSHNRLKGNSNWDRFTLEEQIEYIKAVVQVQKLVSKKMRVDLQEEVINSIIERLKLIY</sequence>
<gene>
    <name evidence="1" type="ORF">DCC88_02895</name>
</gene>
<dbReference type="GO" id="GO:0004519">
    <property type="term" value="F:endonuclease activity"/>
    <property type="evidence" value="ECO:0007669"/>
    <property type="project" value="UniProtKB-KW"/>
</dbReference>
<dbReference type="AlphaFoldDB" id="A0A369KYR6"/>
<dbReference type="Proteomes" id="UP000253934">
    <property type="component" value="Unassembled WGS sequence"/>
</dbReference>
<keyword evidence="1" id="KW-0378">Hydrolase</keyword>
<keyword evidence="1" id="KW-0255">Endonuclease</keyword>
<proteinExistence type="predicted"/>
<accession>A0A369KYR6</accession>
<protein>
    <submittedName>
        <fullName evidence="1">HNH endonuclease</fullName>
    </submittedName>
</protein>
<name>A0A369KYR6_9BACT</name>
<keyword evidence="1" id="KW-0540">Nuclease</keyword>
<evidence type="ECO:0000313" key="1">
    <source>
        <dbReference type="EMBL" id="RDB36873.1"/>
    </source>
</evidence>
<keyword evidence="2" id="KW-1185">Reference proteome</keyword>
<evidence type="ECO:0000313" key="2">
    <source>
        <dbReference type="Proteomes" id="UP000253934"/>
    </source>
</evidence>
<dbReference type="EMBL" id="QOVW01000020">
    <property type="protein sequence ID" value="RDB36873.1"/>
    <property type="molecule type" value="Genomic_DNA"/>
</dbReference>
<reference evidence="1" key="1">
    <citation type="submission" date="2018-04" db="EMBL/GenBank/DDBJ databases">
        <title>Draft genome sequence of the Candidatus Spirobacillus cienkowskii, a pathogen of freshwater Daphnia species, reconstructed from hemolymph metagenomic reads.</title>
        <authorList>
            <person name="Bresciani L."/>
            <person name="Lemos L.N."/>
            <person name="Wale N."/>
            <person name="Lin J.Y."/>
            <person name="Fernandes G.R."/>
            <person name="Duffy M.A."/>
            <person name="Rodrigues J.M."/>
        </authorList>
    </citation>
    <scope>NUCLEOTIDE SEQUENCE [LARGE SCALE GENOMIC DNA]</scope>
    <source>
        <strain evidence="1">Binning01</strain>
    </source>
</reference>
<organism evidence="1 2">
    <name type="scientific">Spirobacillus cienkowskii</name>
    <dbReference type="NCBI Taxonomy" id="495820"/>
    <lineage>
        <taxon>Bacteria</taxon>
        <taxon>Pseudomonadati</taxon>
        <taxon>Bdellovibrionota</taxon>
        <taxon>Oligoflexia</taxon>
        <taxon>Silvanigrellales</taxon>
        <taxon>Spirobacillus</taxon>
    </lineage>
</organism>
<comment type="caution">
    <text evidence="1">The sequence shown here is derived from an EMBL/GenBank/DDBJ whole genome shotgun (WGS) entry which is preliminary data.</text>
</comment>